<dbReference type="InterPro" id="IPR042177">
    <property type="entry name" value="Cell/Rod_1"/>
</dbReference>
<keyword evidence="2" id="KW-1133">Transmembrane helix</keyword>
<dbReference type="AlphaFoldDB" id="A0A3B0VKQ4"/>
<dbReference type="GO" id="GO:0008360">
    <property type="term" value="P:regulation of cell shape"/>
    <property type="evidence" value="ECO:0007669"/>
    <property type="project" value="InterPro"/>
</dbReference>
<dbReference type="PANTHER" id="PTHR34138:SF1">
    <property type="entry name" value="CELL SHAPE-DETERMINING PROTEIN MREC"/>
    <property type="match status" value="1"/>
</dbReference>
<feature type="transmembrane region" description="Helical" evidence="2">
    <location>
        <begin position="12"/>
        <end position="28"/>
    </location>
</feature>
<dbReference type="EMBL" id="UOEU01000724">
    <property type="protein sequence ID" value="VAW38947.1"/>
    <property type="molecule type" value="Genomic_DNA"/>
</dbReference>
<protein>
    <submittedName>
        <fullName evidence="4">Rod shape-determining protein MreC</fullName>
    </submittedName>
</protein>
<evidence type="ECO:0000259" key="3">
    <source>
        <dbReference type="Pfam" id="PF04085"/>
    </source>
</evidence>
<proteinExistence type="predicted"/>
<dbReference type="Pfam" id="PF04085">
    <property type="entry name" value="MreC"/>
    <property type="match status" value="1"/>
</dbReference>
<evidence type="ECO:0000256" key="2">
    <source>
        <dbReference type="SAM" id="Phobius"/>
    </source>
</evidence>
<keyword evidence="2" id="KW-0812">Transmembrane</keyword>
<evidence type="ECO:0000313" key="4">
    <source>
        <dbReference type="EMBL" id="VAW38947.1"/>
    </source>
</evidence>
<feature type="non-terminal residue" evidence="4">
    <location>
        <position position="179"/>
    </location>
</feature>
<evidence type="ECO:0000256" key="1">
    <source>
        <dbReference type="SAM" id="Coils"/>
    </source>
</evidence>
<dbReference type="GO" id="GO:0005886">
    <property type="term" value="C:plasma membrane"/>
    <property type="evidence" value="ECO:0007669"/>
    <property type="project" value="TreeGrafter"/>
</dbReference>
<dbReference type="InterPro" id="IPR055342">
    <property type="entry name" value="MreC_beta-barrel_core"/>
</dbReference>
<name>A0A3B0VKQ4_9ZZZZ</name>
<keyword evidence="1" id="KW-0175">Coiled coil</keyword>
<dbReference type="PANTHER" id="PTHR34138">
    <property type="entry name" value="CELL SHAPE-DETERMINING PROTEIN MREC"/>
    <property type="match status" value="1"/>
</dbReference>
<keyword evidence="2" id="KW-0472">Membrane</keyword>
<reference evidence="4" key="1">
    <citation type="submission" date="2018-06" db="EMBL/GenBank/DDBJ databases">
        <authorList>
            <person name="Zhirakovskaya E."/>
        </authorList>
    </citation>
    <scope>NUCLEOTIDE SEQUENCE</scope>
</reference>
<feature type="coiled-coil region" evidence="1">
    <location>
        <begin position="69"/>
        <end position="106"/>
    </location>
</feature>
<accession>A0A3B0VKQ4</accession>
<sequence>MNLNDAQRRIRWTTLAILMGVAILLSILDSTGNLDILFGFMRDPLTAVAGWTSAQTDTIADALSGPRDLQEARSQIDELQTQLDALERENEELREIQGEWQILQDLFNRARQTPELRRQTANVIGYDTSPAVRSIIIDKGSDDGLRVGMPVESPRGLIGRIFRTTQNSAQVVLITDNAS</sequence>
<feature type="domain" description="Rod shape-determining protein MreC beta-barrel core" evidence="3">
    <location>
        <begin position="123"/>
        <end position="178"/>
    </location>
</feature>
<organism evidence="4">
    <name type="scientific">hydrothermal vent metagenome</name>
    <dbReference type="NCBI Taxonomy" id="652676"/>
    <lineage>
        <taxon>unclassified sequences</taxon>
        <taxon>metagenomes</taxon>
        <taxon>ecological metagenomes</taxon>
    </lineage>
</organism>
<dbReference type="InterPro" id="IPR007221">
    <property type="entry name" value="MreC"/>
</dbReference>
<dbReference type="Gene3D" id="2.40.10.340">
    <property type="entry name" value="Rod shape-determining protein MreC, domain 1"/>
    <property type="match status" value="1"/>
</dbReference>
<gene>
    <name evidence="4" type="ORF">MNBD_CHLOROFLEXI01-8</name>
</gene>